<accession>A0A0L9UCS7</accession>
<organism evidence="2 3">
    <name type="scientific">Phaseolus angularis</name>
    <name type="common">Azuki bean</name>
    <name type="synonym">Vigna angularis</name>
    <dbReference type="NCBI Taxonomy" id="3914"/>
    <lineage>
        <taxon>Eukaryota</taxon>
        <taxon>Viridiplantae</taxon>
        <taxon>Streptophyta</taxon>
        <taxon>Embryophyta</taxon>
        <taxon>Tracheophyta</taxon>
        <taxon>Spermatophyta</taxon>
        <taxon>Magnoliopsida</taxon>
        <taxon>eudicotyledons</taxon>
        <taxon>Gunneridae</taxon>
        <taxon>Pentapetalae</taxon>
        <taxon>rosids</taxon>
        <taxon>fabids</taxon>
        <taxon>Fabales</taxon>
        <taxon>Fabaceae</taxon>
        <taxon>Papilionoideae</taxon>
        <taxon>50 kb inversion clade</taxon>
        <taxon>NPAAA clade</taxon>
        <taxon>indigoferoid/millettioid clade</taxon>
        <taxon>Phaseoleae</taxon>
        <taxon>Vigna</taxon>
    </lineage>
</organism>
<evidence type="ECO:0000256" key="1">
    <source>
        <dbReference type="SAM" id="MobiDB-lite"/>
    </source>
</evidence>
<sequence>MEAIDQPCQDRCVVVLEGFVVKVRWGGGRRSGGGGGSNKGLEVKEKRELPPKGRPVELDGMGGNVEAGYTEIGSSD</sequence>
<dbReference type="Proteomes" id="UP000053144">
    <property type="component" value="Chromosome 4"/>
</dbReference>
<name>A0A0L9UCS7_PHAAN</name>
<feature type="region of interest" description="Disordered" evidence="1">
    <location>
        <begin position="27"/>
        <end position="76"/>
    </location>
</feature>
<proteinExistence type="predicted"/>
<dbReference type="Gramene" id="KOM40735">
    <property type="protein sequence ID" value="KOM40735"/>
    <property type="gene ID" value="LR48_Vigan04g093300"/>
</dbReference>
<protein>
    <submittedName>
        <fullName evidence="2">Uncharacterized protein</fullName>
    </submittedName>
</protein>
<feature type="compositionally biased region" description="Gly residues" evidence="1">
    <location>
        <begin position="27"/>
        <end position="38"/>
    </location>
</feature>
<feature type="compositionally biased region" description="Basic and acidic residues" evidence="1">
    <location>
        <begin position="41"/>
        <end position="57"/>
    </location>
</feature>
<evidence type="ECO:0000313" key="3">
    <source>
        <dbReference type="Proteomes" id="UP000053144"/>
    </source>
</evidence>
<gene>
    <name evidence="2" type="ORF">LR48_Vigan04g093300</name>
</gene>
<evidence type="ECO:0000313" key="2">
    <source>
        <dbReference type="EMBL" id="KOM40735.1"/>
    </source>
</evidence>
<dbReference type="EMBL" id="CM003374">
    <property type="protein sequence ID" value="KOM40735.1"/>
    <property type="molecule type" value="Genomic_DNA"/>
</dbReference>
<reference evidence="3" key="1">
    <citation type="journal article" date="2015" name="Proc. Natl. Acad. Sci. U.S.A.">
        <title>Genome sequencing of adzuki bean (Vigna angularis) provides insight into high starch and low fat accumulation and domestication.</title>
        <authorList>
            <person name="Yang K."/>
            <person name="Tian Z."/>
            <person name="Chen C."/>
            <person name="Luo L."/>
            <person name="Zhao B."/>
            <person name="Wang Z."/>
            <person name="Yu L."/>
            <person name="Li Y."/>
            <person name="Sun Y."/>
            <person name="Li W."/>
            <person name="Chen Y."/>
            <person name="Li Y."/>
            <person name="Zhang Y."/>
            <person name="Ai D."/>
            <person name="Zhao J."/>
            <person name="Shang C."/>
            <person name="Ma Y."/>
            <person name="Wu B."/>
            <person name="Wang M."/>
            <person name="Gao L."/>
            <person name="Sun D."/>
            <person name="Zhang P."/>
            <person name="Guo F."/>
            <person name="Wang W."/>
            <person name="Li Y."/>
            <person name="Wang J."/>
            <person name="Varshney R.K."/>
            <person name="Wang J."/>
            <person name="Ling H.Q."/>
            <person name="Wan P."/>
        </authorList>
    </citation>
    <scope>NUCLEOTIDE SEQUENCE</scope>
    <source>
        <strain evidence="3">cv. Jingnong 6</strain>
    </source>
</reference>
<dbReference type="AlphaFoldDB" id="A0A0L9UCS7"/>